<dbReference type="PROSITE" id="PS50836">
    <property type="entry name" value="DOMON"/>
    <property type="match status" value="1"/>
</dbReference>
<sequence>MTKSDTNTIRLLNAATVNGYSIVTYQRPLRASDQYDRPILTNRSQAIIWAVGPLNQRKEVSFHTSYLKKNALIDFGRPARWNCPMPETDQPPMTSVQIPSRSVTAEQKDSDEYETPLEVTTKRTNGRRRGGNNRGTSRPQEDSYEDSEKSASRNKEQSQGVPPPTPVKKREAWEIPPIQCYEPEDGVFYAQMGPTAKDGSPVPTGTGRLCHWTQTGDLEADDFQSFGAYQRTLELKCDQGEPGVIQWTPDSNTPDTVYYQLQNL</sequence>
<dbReference type="InterPro" id="IPR005018">
    <property type="entry name" value="DOMON_domain"/>
</dbReference>
<feature type="compositionally biased region" description="Polar residues" evidence="2">
    <location>
        <begin position="91"/>
        <end position="105"/>
    </location>
</feature>
<feature type="domain" description="DOMON" evidence="3">
    <location>
        <begin position="1"/>
        <end position="52"/>
    </location>
</feature>
<dbReference type="EMBL" id="OU896711">
    <property type="protein sequence ID" value="CAG9821915.1"/>
    <property type="molecule type" value="Genomic_DNA"/>
</dbReference>
<dbReference type="AlphaFoldDB" id="A0A9N9X3Z8"/>
<evidence type="ECO:0000259" key="3">
    <source>
        <dbReference type="PROSITE" id="PS50836"/>
    </source>
</evidence>
<dbReference type="InterPro" id="IPR052126">
    <property type="entry name" value="Spindle_Org/Thrombomodulin"/>
</dbReference>
<evidence type="ECO:0000313" key="5">
    <source>
        <dbReference type="Proteomes" id="UP001153737"/>
    </source>
</evidence>
<dbReference type="Proteomes" id="UP001153737">
    <property type="component" value="Chromosome 5"/>
</dbReference>
<proteinExistence type="predicted"/>
<feature type="compositionally biased region" description="Basic and acidic residues" evidence="2">
    <location>
        <begin position="146"/>
        <end position="156"/>
    </location>
</feature>
<evidence type="ECO:0000256" key="2">
    <source>
        <dbReference type="SAM" id="MobiDB-lite"/>
    </source>
</evidence>
<organism evidence="4 5">
    <name type="scientific">Phaedon cochleariae</name>
    <name type="common">Mustard beetle</name>
    <dbReference type="NCBI Taxonomy" id="80249"/>
    <lineage>
        <taxon>Eukaryota</taxon>
        <taxon>Metazoa</taxon>
        <taxon>Ecdysozoa</taxon>
        <taxon>Arthropoda</taxon>
        <taxon>Hexapoda</taxon>
        <taxon>Insecta</taxon>
        <taxon>Pterygota</taxon>
        <taxon>Neoptera</taxon>
        <taxon>Endopterygota</taxon>
        <taxon>Coleoptera</taxon>
        <taxon>Polyphaga</taxon>
        <taxon>Cucujiformia</taxon>
        <taxon>Chrysomeloidea</taxon>
        <taxon>Chrysomelidae</taxon>
        <taxon>Chrysomelinae</taxon>
        <taxon>Chrysomelini</taxon>
        <taxon>Phaedon</taxon>
    </lineage>
</organism>
<dbReference type="CDD" id="cd09631">
    <property type="entry name" value="DOMON_DOH"/>
    <property type="match status" value="1"/>
</dbReference>
<dbReference type="OrthoDB" id="2448405at2759"/>
<keyword evidence="1" id="KW-0677">Repeat</keyword>
<reference evidence="4" key="1">
    <citation type="submission" date="2022-01" db="EMBL/GenBank/DDBJ databases">
        <authorList>
            <person name="King R."/>
        </authorList>
    </citation>
    <scope>NUCLEOTIDE SEQUENCE</scope>
</reference>
<protein>
    <recommendedName>
        <fullName evidence="3">DOMON domain-containing protein</fullName>
    </recommendedName>
</protein>
<dbReference type="InterPro" id="IPR045266">
    <property type="entry name" value="DOH_DOMON"/>
</dbReference>
<feature type="region of interest" description="Disordered" evidence="2">
    <location>
        <begin position="82"/>
        <end position="172"/>
    </location>
</feature>
<evidence type="ECO:0000256" key="1">
    <source>
        <dbReference type="ARBA" id="ARBA00022737"/>
    </source>
</evidence>
<dbReference type="PANTHER" id="PTHR24036">
    <property type="entry name" value="SKELETOR-RELATED"/>
    <property type="match status" value="1"/>
</dbReference>
<keyword evidence="5" id="KW-1185">Reference proteome</keyword>
<gene>
    <name evidence="4" type="ORF">PHAECO_LOCUS8927</name>
</gene>
<reference evidence="4" key="2">
    <citation type="submission" date="2022-10" db="EMBL/GenBank/DDBJ databases">
        <authorList>
            <consortium name="ENA_rothamsted_submissions"/>
            <consortium name="culmorum"/>
            <person name="King R."/>
        </authorList>
    </citation>
    <scope>NUCLEOTIDE SEQUENCE</scope>
</reference>
<evidence type="ECO:0000313" key="4">
    <source>
        <dbReference type="EMBL" id="CAG9821915.1"/>
    </source>
</evidence>
<accession>A0A9N9X3Z8</accession>
<dbReference type="PANTHER" id="PTHR24036:SF13">
    <property type="entry name" value="PROTEIN SKELETOR, ISOFORMS D_E"/>
    <property type="match status" value="1"/>
</dbReference>
<name>A0A9N9X3Z8_PHACE</name>